<organism evidence="1 2">
    <name type="scientific">Labeo rohita</name>
    <name type="common">Indian major carp</name>
    <name type="synonym">Cyprinus rohita</name>
    <dbReference type="NCBI Taxonomy" id="84645"/>
    <lineage>
        <taxon>Eukaryota</taxon>
        <taxon>Metazoa</taxon>
        <taxon>Chordata</taxon>
        <taxon>Craniata</taxon>
        <taxon>Vertebrata</taxon>
        <taxon>Euteleostomi</taxon>
        <taxon>Actinopterygii</taxon>
        <taxon>Neopterygii</taxon>
        <taxon>Teleostei</taxon>
        <taxon>Ostariophysi</taxon>
        <taxon>Cypriniformes</taxon>
        <taxon>Cyprinidae</taxon>
        <taxon>Labeoninae</taxon>
        <taxon>Labeonini</taxon>
        <taxon>Labeo</taxon>
    </lineage>
</organism>
<dbReference type="Gene3D" id="3.30.70.1820">
    <property type="entry name" value="L1 transposable element, RRM domain"/>
    <property type="match status" value="1"/>
</dbReference>
<sequence length="101" mass="11623">MKTLRKNQEMQEKLTNIELRSRRNNVRIYGILEGKEDGSSVAQFVDGLLKNELGLDIDLQIQRAHRALLPKPNPNSPPQSIIVNFLQFTVKETVLKLAWQK</sequence>
<reference evidence="1 2" key="1">
    <citation type="submission" date="2022-01" db="EMBL/GenBank/DDBJ databases">
        <title>A high-quality chromosome-level genome assembly of rohu carp, Labeo rohita.</title>
        <authorList>
            <person name="Arick M.A. II"/>
            <person name="Hsu C.-Y."/>
            <person name="Magbanua Z."/>
            <person name="Pechanova O."/>
            <person name="Grover C."/>
            <person name="Miller E."/>
            <person name="Thrash A."/>
            <person name="Ezzel L."/>
            <person name="Alam S."/>
            <person name="Benzie J."/>
            <person name="Hamilton M."/>
            <person name="Karsi A."/>
            <person name="Lawrence M.L."/>
            <person name="Peterson D.G."/>
        </authorList>
    </citation>
    <scope>NUCLEOTIDE SEQUENCE [LARGE SCALE GENOMIC DNA]</scope>
    <source>
        <strain evidence="2">BAU-BD-2019</strain>
        <tissue evidence="1">Blood</tissue>
    </source>
</reference>
<accession>A0ABQ8LTP8</accession>
<proteinExistence type="predicted"/>
<keyword evidence="2" id="KW-1185">Reference proteome</keyword>
<dbReference type="EMBL" id="JACTAM010000018">
    <property type="protein sequence ID" value="KAI2654005.1"/>
    <property type="molecule type" value="Genomic_DNA"/>
</dbReference>
<comment type="caution">
    <text evidence="1">The sequence shown here is derived from an EMBL/GenBank/DDBJ whole genome shotgun (WGS) entry which is preliminary data.</text>
</comment>
<dbReference type="Proteomes" id="UP000830375">
    <property type="component" value="Unassembled WGS sequence"/>
</dbReference>
<evidence type="ECO:0000313" key="1">
    <source>
        <dbReference type="EMBL" id="KAI2654005.1"/>
    </source>
</evidence>
<dbReference type="PANTHER" id="PTHR11505">
    <property type="entry name" value="L1 TRANSPOSABLE ELEMENT-RELATED"/>
    <property type="match status" value="1"/>
</dbReference>
<gene>
    <name evidence="1" type="ORF">H4Q32_014392</name>
</gene>
<evidence type="ECO:0000313" key="2">
    <source>
        <dbReference type="Proteomes" id="UP000830375"/>
    </source>
</evidence>
<dbReference type="InterPro" id="IPR004244">
    <property type="entry name" value="Transposase_22"/>
</dbReference>
<protein>
    <submittedName>
        <fullName evidence="1">LINE-1 retrotransposable element ORF1 protein</fullName>
    </submittedName>
</protein>
<name>A0ABQ8LTP8_LABRO</name>